<dbReference type="Proteomes" id="UP000287872">
    <property type="component" value="Unassembled WGS sequence"/>
</dbReference>
<dbReference type="Gene3D" id="3.60.15.10">
    <property type="entry name" value="Ribonuclease Z/Hydroxyacylglutathione hydrolase-like"/>
    <property type="match status" value="1"/>
</dbReference>
<dbReference type="OrthoDB" id="9794898at2"/>
<gene>
    <name evidence="1" type="ORF">Ctaglu_37540</name>
</gene>
<dbReference type="PANTHER" id="PTHR13754">
    <property type="entry name" value="METALLO-BETA-LACTAMASE SUPERFAMILY PROTEIN"/>
    <property type="match status" value="1"/>
</dbReference>
<dbReference type="PANTHER" id="PTHR13754:SF13">
    <property type="entry name" value="METALLO-BETA-LACTAMASE SUPERFAMILY PROTEIN (AFU_ORTHOLOGUE AFUA_3G07630)"/>
    <property type="match status" value="1"/>
</dbReference>
<evidence type="ECO:0000313" key="2">
    <source>
        <dbReference type="Proteomes" id="UP000287872"/>
    </source>
</evidence>
<reference evidence="1 2" key="1">
    <citation type="submission" date="2018-11" db="EMBL/GenBank/DDBJ databases">
        <title>Genome sequencing and assembly of Clostridium tagluense strain A121.</title>
        <authorList>
            <person name="Murakami T."/>
            <person name="Segawa T."/>
            <person name="Shcherbakova V.A."/>
            <person name="Mori H."/>
            <person name="Yoshimura Y."/>
        </authorList>
    </citation>
    <scope>NUCLEOTIDE SEQUENCE [LARGE SCALE GENOMIC DNA]</scope>
    <source>
        <strain evidence="1 2">A121</strain>
    </source>
</reference>
<dbReference type="AlphaFoldDB" id="A0A401URH8"/>
<protein>
    <submittedName>
        <fullName evidence="1">Uncharacterized protein</fullName>
    </submittedName>
</protein>
<dbReference type="Pfam" id="PF23023">
    <property type="entry name" value="Anti-Pycsar_Apyc1"/>
    <property type="match status" value="1"/>
</dbReference>
<dbReference type="EMBL" id="BHYK01000027">
    <property type="protein sequence ID" value="GCD12131.1"/>
    <property type="molecule type" value="Genomic_DNA"/>
</dbReference>
<dbReference type="SUPFAM" id="SSF56281">
    <property type="entry name" value="Metallo-hydrolase/oxidoreductase"/>
    <property type="match status" value="1"/>
</dbReference>
<sequence>MELVNILGTGNAMVTKCYNTCFTISKGKEHLLVDTGGGNTILSNLEKLDIGISGIHHVFISHRHNDHISGIVWIIRAVAQQIINGKYEGDLIIYCHKDNIDAINTLTSILLDEKFTKHIGNRILFNEIHNNCTCTILDWNVEFFDIKSTKQLQFGFTTILKNGKDKQPADYASRLFVSVFLYLFKNA</sequence>
<comment type="caution">
    <text evidence="1">The sequence shown here is derived from an EMBL/GenBank/DDBJ whole genome shotgun (WGS) entry which is preliminary data.</text>
</comment>
<name>A0A401URH8_9CLOT</name>
<keyword evidence="2" id="KW-1185">Reference proteome</keyword>
<dbReference type="InterPro" id="IPR036866">
    <property type="entry name" value="RibonucZ/Hydroxyglut_hydro"/>
</dbReference>
<accession>A0A401URH8</accession>
<evidence type="ECO:0000313" key="1">
    <source>
        <dbReference type="EMBL" id="GCD12131.1"/>
    </source>
</evidence>
<dbReference type="GO" id="GO:0016740">
    <property type="term" value="F:transferase activity"/>
    <property type="evidence" value="ECO:0007669"/>
    <property type="project" value="TreeGrafter"/>
</dbReference>
<organism evidence="1 2">
    <name type="scientific">Clostridium tagluense</name>
    <dbReference type="NCBI Taxonomy" id="360422"/>
    <lineage>
        <taxon>Bacteria</taxon>
        <taxon>Bacillati</taxon>
        <taxon>Bacillota</taxon>
        <taxon>Clostridia</taxon>
        <taxon>Eubacteriales</taxon>
        <taxon>Clostridiaceae</taxon>
        <taxon>Clostridium</taxon>
    </lineage>
</organism>
<dbReference type="InterPro" id="IPR052926">
    <property type="entry name" value="Metallo-beta-lactamase_dom"/>
</dbReference>
<proteinExistence type="predicted"/>